<reference evidence="1" key="2">
    <citation type="journal article" date="2015" name="Fish Shellfish Immunol.">
        <title>Early steps in the European eel (Anguilla anguilla)-Vibrio vulnificus interaction in the gills: Role of the RtxA13 toxin.</title>
        <authorList>
            <person name="Callol A."/>
            <person name="Pajuelo D."/>
            <person name="Ebbesson L."/>
            <person name="Teles M."/>
            <person name="MacKenzie S."/>
            <person name="Amaro C."/>
        </authorList>
    </citation>
    <scope>NUCLEOTIDE SEQUENCE</scope>
</reference>
<dbReference type="AlphaFoldDB" id="A0A0E9T3C9"/>
<organism evidence="1">
    <name type="scientific">Anguilla anguilla</name>
    <name type="common">European freshwater eel</name>
    <name type="synonym">Muraena anguilla</name>
    <dbReference type="NCBI Taxonomy" id="7936"/>
    <lineage>
        <taxon>Eukaryota</taxon>
        <taxon>Metazoa</taxon>
        <taxon>Chordata</taxon>
        <taxon>Craniata</taxon>
        <taxon>Vertebrata</taxon>
        <taxon>Euteleostomi</taxon>
        <taxon>Actinopterygii</taxon>
        <taxon>Neopterygii</taxon>
        <taxon>Teleostei</taxon>
        <taxon>Anguilliformes</taxon>
        <taxon>Anguillidae</taxon>
        <taxon>Anguilla</taxon>
    </lineage>
</organism>
<name>A0A0E9T3C9_ANGAN</name>
<reference evidence="1" key="1">
    <citation type="submission" date="2014-11" db="EMBL/GenBank/DDBJ databases">
        <authorList>
            <person name="Amaro Gonzalez C."/>
        </authorList>
    </citation>
    <scope>NUCLEOTIDE SEQUENCE</scope>
</reference>
<proteinExistence type="predicted"/>
<sequence length="22" mass="2476">MYLDLKSIYLASTRLSSSLVTN</sequence>
<protein>
    <submittedName>
        <fullName evidence="1">Uncharacterized protein</fullName>
    </submittedName>
</protein>
<dbReference type="EMBL" id="GBXM01060446">
    <property type="protein sequence ID" value="JAH48131.1"/>
    <property type="molecule type" value="Transcribed_RNA"/>
</dbReference>
<evidence type="ECO:0000313" key="1">
    <source>
        <dbReference type="EMBL" id="JAH48131.1"/>
    </source>
</evidence>
<accession>A0A0E9T3C9</accession>